<keyword evidence="4 9" id="KW-0378">Hydrolase</keyword>
<dbReference type="SUPFAM" id="SSF64182">
    <property type="entry name" value="DHH phosphoesterases"/>
    <property type="match status" value="1"/>
</dbReference>
<evidence type="ECO:0000313" key="10">
    <source>
        <dbReference type="Proteomes" id="UP000016064"/>
    </source>
</evidence>
<reference evidence="9 10" key="1">
    <citation type="submission" date="2013-07" db="EMBL/GenBank/DDBJ databases">
        <title>Isolation of a new Chlamydia species from the feral Sacred Ibis (Threskiornis aethiopicus): Chlamydia ibidis.</title>
        <authorList>
            <person name="Vorimore F."/>
            <person name="Hsia R.-C."/>
            <person name="Huot-Creasy H."/>
            <person name="Bastian S."/>
            <person name="Deruyter L."/>
            <person name="Passet A."/>
            <person name="Sachse K."/>
            <person name="Bavoil P."/>
            <person name="Myers G."/>
            <person name="Laroucau K."/>
        </authorList>
    </citation>
    <scope>NUCLEOTIDE SEQUENCE [LARGE SCALE GENOMIC DNA]</scope>
    <source>
        <strain evidence="9 10">10-1398/6</strain>
    </source>
</reference>
<dbReference type="GO" id="GO:0004527">
    <property type="term" value="F:exonuclease activity"/>
    <property type="evidence" value="ECO:0007669"/>
    <property type="project" value="UniProtKB-KW"/>
</dbReference>
<feature type="domain" description="DDH" evidence="6">
    <location>
        <begin position="89"/>
        <end position="244"/>
    </location>
</feature>
<dbReference type="RefSeq" id="WP_020370901.1">
    <property type="nucleotide sequence ID" value="NZ_APJW01000001.1"/>
</dbReference>
<dbReference type="InterPro" id="IPR041122">
    <property type="entry name" value="RecJ_OB"/>
</dbReference>
<evidence type="ECO:0000256" key="4">
    <source>
        <dbReference type="ARBA" id="ARBA00022801"/>
    </source>
</evidence>
<evidence type="ECO:0000256" key="3">
    <source>
        <dbReference type="ARBA" id="ARBA00022722"/>
    </source>
</evidence>
<keyword evidence="5 9" id="KW-0269">Exonuclease</keyword>
<dbReference type="Proteomes" id="UP000016064">
    <property type="component" value="Unassembled WGS sequence"/>
</dbReference>
<dbReference type="Pfam" id="PF17768">
    <property type="entry name" value="RecJ_OB"/>
    <property type="match status" value="1"/>
</dbReference>
<proteinExistence type="inferred from homology"/>
<comment type="similarity">
    <text evidence="1">Belongs to the RecJ family.</text>
</comment>
<gene>
    <name evidence="9" type="primary">recJ</name>
    <name evidence="9" type="ORF">H359_0259</name>
</gene>
<dbReference type="Pfam" id="PF01368">
    <property type="entry name" value="DHH"/>
    <property type="match status" value="1"/>
</dbReference>
<dbReference type="NCBIfam" id="TIGR00644">
    <property type="entry name" value="recJ"/>
    <property type="match status" value="1"/>
</dbReference>
<dbReference type="EMBL" id="APJW01000001">
    <property type="protein sequence ID" value="EQM63045.1"/>
    <property type="molecule type" value="Genomic_DNA"/>
</dbReference>
<keyword evidence="3" id="KW-0540">Nuclease</keyword>
<dbReference type="InterPro" id="IPR004610">
    <property type="entry name" value="RecJ"/>
</dbReference>
<name>A0ABN0N093_9CHLA</name>
<dbReference type="InterPro" id="IPR038763">
    <property type="entry name" value="DHH_sf"/>
</dbReference>
<dbReference type="InterPro" id="IPR003156">
    <property type="entry name" value="DHHA1_dom"/>
</dbReference>
<feature type="domain" description="DHHA1" evidence="7">
    <location>
        <begin position="364"/>
        <end position="456"/>
    </location>
</feature>
<dbReference type="Pfam" id="PF02272">
    <property type="entry name" value="DHHA1"/>
    <property type="match status" value="1"/>
</dbReference>
<protein>
    <recommendedName>
        <fullName evidence="2">Single-stranded-DNA-specific exonuclease RecJ</fullName>
    </recommendedName>
</protein>
<sequence length="592" mass="65662">MIYKDTSSVPEVDWVYPKQDPKLLATIIKDLHLHPIAAQVFVSRGFGNVDQIRNFLYVHLSNLHDPNLFLDMPKAVARVLQAKDNHETIMIYGDSDVDGMTGVTLLVEFFRLIDVKVSYCFLGALLKQHGETDSLVEKMKECGVTLLITVDCGISAGKEVNDIKKHGIDVIITDHHVPTRKIPNCVAILNPKLRGDTYPNSDITGVGVAFKLARGVLDALILRGSVAKNAIDLRKLLDLVALGTVTDVGTLLGENRIMVRHGIKEIGKGTRLGLRKLCTFSGVDRMDVTSKDIVLKISPKLNSLGRLSDPAKGVELLLTRDPKVADSIVTDLDSVNRERQKIEANVFRDVQNILKDRKDIVNQAAIVLSSSDWHARVIPIISARIAKAYNRPVVIIAKEGGIGKGSLRTISSFPLLGILQKCSSLFLSYGGHDFAAGMVIKEDKIEEFRKKFIHLVNSSLRKVDAQLTLPLDARADFDEIDHDLLSSMDLFEPFGKGNPVPVFYTVVRQVRYPKLLAGNHVKLYLSHGERNLEGIAFGMGDRVATLKAHWHHPLEVAYTPRLSPSVSGGVIHLFVRDFHILPLEEEESRKSF</sequence>
<evidence type="ECO:0000259" key="6">
    <source>
        <dbReference type="Pfam" id="PF01368"/>
    </source>
</evidence>
<organism evidence="9 10">
    <name type="scientific">Chlamydia ibidis 10-1398/6</name>
    <dbReference type="NCBI Taxonomy" id="1046581"/>
    <lineage>
        <taxon>Bacteria</taxon>
        <taxon>Pseudomonadati</taxon>
        <taxon>Chlamydiota</taxon>
        <taxon>Chlamydiia</taxon>
        <taxon>Chlamydiales</taxon>
        <taxon>Chlamydiaceae</taxon>
        <taxon>Chlamydia/Chlamydophila group</taxon>
        <taxon>Chlamydia</taxon>
    </lineage>
</organism>
<dbReference type="Gene3D" id="3.90.1640.30">
    <property type="match status" value="1"/>
</dbReference>
<dbReference type="PANTHER" id="PTHR30255:SF2">
    <property type="entry name" value="SINGLE-STRANDED-DNA-SPECIFIC EXONUCLEASE RECJ"/>
    <property type="match status" value="1"/>
</dbReference>
<dbReference type="Gene3D" id="3.10.310.30">
    <property type="match status" value="1"/>
</dbReference>
<dbReference type="InterPro" id="IPR001667">
    <property type="entry name" value="DDH_dom"/>
</dbReference>
<comment type="caution">
    <text evidence="9">The sequence shown here is derived from an EMBL/GenBank/DDBJ whole genome shotgun (WGS) entry which is preliminary data.</text>
</comment>
<evidence type="ECO:0000259" key="7">
    <source>
        <dbReference type="Pfam" id="PF02272"/>
    </source>
</evidence>
<evidence type="ECO:0000256" key="2">
    <source>
        <dbReference type="ARBA" id="ARBA00019841"/>
    </source>
</evidence>
<dbReference type="InterPro" id="IPR051673">
    <property type="entry name" value="SSDNA_exonuclease_RecJ"/>
</dbReference>
<feature type="domain" description="RecJ OB" evidence="8">
    <location>
        <begin position="472"/>
        <end position="562"/>
    </location>
</feature>
<evidence type="ECO:0000259" key="8">
    <source>
        <dbReference type="Pfam" id="PF17768"/>
    </source>
</evidence>
<accession>A0ABN0N093</accession>
<evidence type="ECO:0000313" key="9">
    <source>
        <dbReference type="EMBL" id="EQM63045.1"/>
    </source>
</evidence>
<evidence type="ECO:0000256" key="1">
    <source>
        <dbReference type="ARBA" id="ARBA00005915"/>
    </source>
</evidence>
<dbReference type="PANTHER" id="PTHR30255">
    <property type="entry name" value="SINGLE-STRANDED-DNA-SPECIFIC EXONUCLEASE RECJ"/>
    <property type="match status" value="1"/>
</dbReference>
<keyword evidence="10" id="KW-1185">Reference proteome</keyword>
<evidence type="ECO:0000256" key="5">
    <source>
        <dbReference type="ARBA" id="ARBA00022839"/>
    </source>
</evidence>